<organism evidence="2 4">
    <name type="scientific">Eisenbergiella massiliensis</name>
    <dbReference type="NCBI Taxonomy" id="1720294"/>
    <lineage>
        <taxon>Bacteria</taxon>
        <taxon>Bacillati</taxon>
        <taxon>Bacillota</taxon>
        <taxon>Clostridia</taxon>
        <taxon>Lachnospirales</taxon>
        <taxon>Lachnospiraceae</taxon>
        <taxon>Eisenbergiella</taxon>
    </lineage>
</organism>
<evidence type="ECO:0000313" key="2">
    <source>
        <dbReference type="EMBL" id="RGE69179.1"/>
    </source>
</evidence>
<dbReference type="OrthoDB" id="9781180at2"/>
<dbReference type="GO" id="GO:0016301">
    <property type="term" value="F:kinase activity"/>
    <property type="evidence" value="ECO:0007669"/>
    <property type="project" value="UniProtKB-KW"/>
</dbReference>
<dbReference type="SUPFAM" id="SSF52540">
    <property type="entry name" value="P-loop containing nucleoside triphosphate hydrolases"/>
    <property type="match status" value="1"/>
</dbReference>
<dbReference type="Pfam" id="PF13189">
    <property type="entry name" value="Cytidylate_kin2"/>
    <property type="match status" value="1"/>
</dbReference>
<keyword evidence="2" id="KW-0808">Transferase</keyword>
<keyword evidence="3" id="KW-1185">Reference proteome</keyword>
<dbReference type="Proteomes" id="UP000261166">
    <property type="component" value="Unassembled WGS sequence"/>
</dbReference>
<dbReference type="InterPro" id="IPR027417">
    <property type="entry name" value="P-loop_NTPase"/>
</dbReference>
<dbReference type="GeneID" id="97986370"/>
<name>A0A3E3IQ06_9FIRM</name>
<comment type="caution">
    <text evidence="2">The sequence shown here is derived from an EMBL/GenBank/DDBJ whole genome shotgun (WGS) entry which is preliminary data.</text>
</comment>
<evidence type="ECO:0000313" key="1">
    <source>
        <dbReference type="EMBL" id="RGE63438.1"/>
    </source>
</evidence>
<evidence type="ECO:0000313" key="3">
    <source>
        <dbReference type="Proteomes" id="UP000260812"/>
    </source>
</evidence>
<dbReference type="EMBL" id="QVLU01000018">
    <property type="protein sequence ID" value="RGE69179.1"/>
    <property type="molecule type" value="Genomic_DNA"/>
</dbReference>
<accession>A0A3E3IQ06</accession>
<dbReference type="AlphaFoldDB" id="A0A3E3IQ06"/>
<sequence>MANTIITIGRQFGSGGHEIGKLAAQKLGIECYDSRLIQLASEKSCIGMEHLKPVDEKRANPWLYTVPSDYSNEMTGFGLPMNDMLFNVQSQIIRQLADKESCIIVGRCADSVLESYPNVISVFIRANHPERVKRIMERQNISAKEAETLIKKMDKDRSLYYNFFSDKKWGRAESYDLVLNSTALGRERCVDLICSLMKQL</sequence>
<gene>
    <name evidence="2" type="ORF">DWY69_19045</name>
    <name evidence="1" type="ORF">DXC51_05610</name>
</gene>
<proteinExistence type="predicted"/>
<dbReference type="Proteomes" id="UP000260812">
    <property type="component" value="Unassembled WGS sequence"/>
</dbReference>
<dbReference type="RefSeq" id="WP_021638394.1">
    <property type="nucleotide sequence ID" value="NZ_CALBAU010000229.1"/>
</dbReference>
<protein>
    <submittedName>
        <fullName evidence="2">Cytidylate kinase-like family protein</fullName>
    </submittedName>
</protein>
<reference evidence="2 4" key="1">
    <citation type="submission" date="2018-08" db="EMBL/GenBank/DDBJ databases">
        <title>A genome reference for cultivated species of the human gut microbiota.</title>
        <authorList>
            <person name="Zou Y."/>
            <person name="Xue W."/>
            <person name="Luo G."/>
        </authorList>
    </citation>
    <scope>NUCLEOTIDE SEQUENCE [LARGE SCALE GENOMIC DNA]</scope>
    <source>
        <strain evidence="2 4">AF26-4BH</strain>
        <strain evidence="1">TF05-5AC</strain>
    </source>
</reference>
<dbReference type="EMBL" id="QVLV01000003">
    <property type="protein sequence ID" value="RGE63438.1"/>
    <property type="molecule type" value="Genomic_DNA"/>
</dbReference>
<evidence type="ECO:0000313" key="4">
    <source>
        <dbReference type="Proteomes" id="UP000261166"/>
    </source>
</evidence>
<keyword evidence="2" id="KW-0418">Kinase</keyword>
<dbReference type="Gene3D" id="3.40.50.300">
    <property type="entry name" value="P-loop containing nucleotide triphosphate hydrolases"/>
    <property type="match status" value="1"/>
</dbReference>
<dbReference type="GeneID" id="86051820"/>